<comment type="cofactor">
    <cofactor evidence="1">
        <name>Zn(2+)</name>
        <dbReference type="ChEBI" id="CHEBI:29105"/>
    </cofactor>
</comment>
<dbReference type="Proteomes" id="UP000321638">
    <property type="component" value="Unassembled WGS sequence"/>
</dbReference>
<comment type="caution">
    <text evidence="6">The sequence shown here is derived from an EMBL/GenBank/DDBJ whole genome shotgun (WGS) entry which is preliminary data.</text>
</comment>
<dbReference type="AlphaFoldDB" id="A0A5C8PUU2"/>
<gene>
    <name evidence="6" type="ORF">FHP25_01895</name>
</gene>
<keyword evidence="3" id="KW-0378">Hydrolase</keyword>
<keyword evidence="7" id="KW-1185">Reference proteome</keyword>
<accession>A0A5C8PUU2</accession>
<evidence type="ECO:0000313" key="7">
    <source>
        <dbReference type="Proteomes" id="UP000321638"/>
    </source>
</evidence>
<name>A0A5C8PUU2_9HYPH</name>
<dbReference type="Gene3D" id="3.40.630.10">
    <property type="entry name" value="Zn peptidases"/>
    <property type="match status" value="1"/>
</dbReference>
<evidence type="ECO:0000256" key="4">
    <source>
        <dbReference type="ARBA" id="ARBA00022833"/>
    </source>
</evidence>
<dbReference type="RefSeq" id="WP_147845197.1">
    <property type="nucleotide sequence ID" value="NZ_VDUZ01000002.1"/>
</dbReference>
<reference evidence="6 7" key="1">
    <citation type="submission" date="2019-06" db="EMBL/GenBank/DDBJ databases">
        <title>New taxonomy in bacterial strain CC-CFT640, isolated from vineyard.</title>
        <authorList>
            <person name="Lin S.-Y."/>
            <person name="Tsai C.-F."/>
            <person name="Young C.-C."/>
        </authorList>
    </citation>
    <scope>NUCLEOTIDE SEQUENCE [LARGE SCALE GENOMIC DNA]</scope>
    <source>
        <strain evidence="6 7">CC-CFT640</strain>
    </source>
</reference>
<dbReference type="GO" id="GO:0016788">
    <property type="term" value="F:hydrolase activity, acting on ester bonds"/>
    <property type="evidence" value="ECO:0007669"/>
    <property type="project" value="InterPro"/>
</dbReference>
<evidence type="ECO:0000259" key="5">
    <source>
        <dbReference type="Pfam" id="PF24827"/>
    </source>
</evidence>
<dbReference type="EMBL" id="VDUZ01000002">
    <property type="protein sequence ID" value="TXL81841.1"/>
    <property type="molecule type" value="Genomic_DNA"/>
</dbReference>
<feature type="domain" description="Succinylglutamate desuccinylase/Aspartoacylase catalytic" evidence="5">
    <location>
        <begin position="34"/>
        <end position="169"/>
    </location>
</feature>
<evidence type="ECO:0000256" key="3">
    <source>
        <dbReference type="ARBA" id="ARBA00022801"/>
    </source>
</evidence>
<dbReference type="PANTHER" id="PTHR37326:SF1">
    <property type="entry name" value="BLL3975 PROTEIN"/>
    <property type="match status" value="1"/>
</dbReference>
<dbReference type="PANTHER" id="PTHR37326">
    <property type="entry name" value="BLL3975 PROTEIN"/>
    <property type="match status" value="1"/>
</dbReference>
<dbReference type="OrthoDB" id="7813621at2"/>
<sequence length="313" mass="34543">MTEHPIEFEFPDITPWRAGNAGTEFVHVLESTEPGPVVMVNALTHGNEVSGAIVVDALLRHGLKPRRGTLILSFANVAAYVSFDKDRPFKSRMVDEDFNRVWSRLDQPGDSVELRRARQLRPFVERADLLLDLHSMHDDCVPLMLAGPLQKGVDLARRVGTPIDIIRDKGHPSGRRMRDHGGFGDPDSPKVALLIETGQHWRAASVAVAKDVTARFLVLTGAAEPADLPVDWQQKLPPAQRVVEVTHAVATRQGNFTFVKRHNGQDIVAEAGTVLGHDDDTPIVTPYDNCVLVMPSNHRVRAGVTIVRMGRVV</sequence>
<dbReference type="InterPro" id="IPR053138">
    <property type="entry name" value="N-alpha-Ac-DABA_deacetylase"/>
</dbReference>
<evidence type="ECO:0000313" key="6">
    <source>
        <dbReference type="EMBL" id="TXL81841.1"/>
    </source>
</evidence>
<organism evidence="6 7">
    <name type="scientific">Vineibacter terrae</name>
    <dbReference type="NCBI Taxonomy" id="2586908"/>
    <lineage>
        <taxon>Bacteria</taxon>
        <taxon>Pseudomonadati</taxon>
        <taxon>Pseudomonadota</taxon>
        <taxon>Alphaproteobacteria</taxon>
        <taxon>Hyphomicrobiales</taxon>
        <taxon>Vineibacter</taxon>
    </lineage>
</organism>
<dbReference type="Pfam" id="PF24827">
    <property type="entry name" value="AstE_AspA_cat"/>
    <property type="match status" value="1"/>
</dbReference>
<keyword evidence="4" id="KW-0862">Zinc</keyword>
<dbReference type="InterPro" id="IPR055438">
    <property type="entry name" value="AstE_AspA_cat"/>
</dbReference>
<dbReference type="GO" id="GO:0046872">
    <property type="term" value="F:metal ion binding"/>
    <property type="evidence" value="ECO:0007669"/>
    <property type="project" value="UniProtKB-KW"/>
</dbReference>
<keyword evidence="2" id="KW-0479">Metal-binding</keyword>
<evidence type="ECO:0000256" key="1">
    <source>
        <dbReference type="ARBA" id="ARBA00001947"/>
    </source>
</evidence>
<dbReference type="SUPFAM" id="SSF53187">
    <property type="entry name" value="Zn-dependent exopeptidases"/>
    <property type="match status" value="1"/>
</dbReference>
<proteinExistence type="predicted"/>
<evidence type="ECO:0000256" key="2">
    <source>
        <dbReference type="ARBA" id="ARBA00022723"/>
    </source>
</evidence>
<protein>
    <submittedName>
        <fullName evidence="6">Succinylglutamate desuccinylase</fullName>
    </submittedName>
</protein>